<gene>
    <name evidence="1" type="ORF">AMLFYP55_01266</name>
</gene>
<protein>
    <submittedName>
        <fullName evidence="1">Uncharacterized protein</fullName>
    </submittedName>
</protein>
<organism evidence="1">
    <name type="scientific">Akkermansia muciniphila</name>
    <dbReference type="NCBI Taxonomy" id="239935"/>
    <lineage>
        <taxon>Bacteria</taxon>
        <taxon>Pseudomonadati</taxon>
        <taxon>Verrucomicrobiota</taxon>
        <taxon>Verrucomicrobiia</taxon>
        <taxon>Verrucomicrobiales</taxon>
        <taxon>Akkermansiaceae</taxon>
        <taxon>Akkermansia</taxon>
    </lineage>
</organism>
<sequence>MKPIKFLLIPVALFLWLGCFIVAEDTALPDKWTTFGEGEERERFSNCFVISYPDSFIIDPASGISFSPTIGRDAPIPEENLHTLILHNEKKSLEVRASTYGFLTKEFYVPRGFESPREVILTDFFRNALTTKIIRTQYYDLFYSETDKEVFALYLNRIKGWNANYQTLLFLFKNGTTFKDHAKMVEKIMKKFVPSFARQD</sequence>
<accession>A0A6N2V1U1</accession>
<dbReference type="RefSeq" id="WP_102722239.1">
    <property type="nucleotide sequence ID" value="NZ_CACRSS010000021.1"/>
</dbReference>
<dbReference type="PROSITE" id="PS51257">
    <property type="entry name" value="PROKAR_LIPOPROTEIN"/>
    <property type="match status" value="1"/>
</dbReference>
<dbReference type="EMBL" id="CACRSS010000021">
    <property type="protein sequence ID" value="VYT24409.1"/>
    <property type="molecule type" value="Genomic_DNA"/>
</dbReference>
<evidence type="ECO:0000313" key="1">
    <source>
        <dbReference type="EMBL" id="VYT24409.1"/>
    </source>
</evidence>
<proteinExistence type="predicted"/>
<name>A0A6N2V1U1_9BACT</name>
<dbReference type="OrthoDB" id="198868at2"/>
<dbReference type="AlphaFoldDB" id="A0A6N2V1U1"/>
<reference evidence="1" key="1">
    <citation type="submission" date="2019-11" db="EMBL/GenBank/DDBJ databases">
        <authorList>
            <person name="Feng L."/>
        </authorList>
    </citation>
    <scope>NUCLEOTIDE SEQUENCE</scope>
    <source>
        <strain evidence="1">AMuciniphilaLFYP55</strain>
    </source>
</reference>